<sequence>MPNQGVSPQTSLDRCGGYLTAFEKKEILGFDRVYFLGQPTCGKLDPPMPSSSSSAGDGLYDDERGDYRVVPRDHLAYRYEILSILGKGSFGQVLKCFDHRTGQTVAVKLIRNKKRFHTQALVEIDILQKLVQWDPQDKHHNIRMKDHFLFRCHLCITFECLSINLYDFIKTNHFQGFSLGLIQRFTIQILQSLSLLHEHRLIHCDLKPENILLKNPKKSGIKVIDFGSSCLEHEKVYTYIQSRFYRSPEVILGMNYSMAIDMWSVGCILGELYSGYPVFPGENEQEQLACIMEVLDVPNPSLIMASSRRKLFFDSQCQPRIVANSKGKKRYPHTKTLEYLLTRKKSNPHLIQKDRSFILFVDFIHQCLKWDPEQRLTPNQALHHDWIATMKK</sequence>
<evidence type="ECO:0000256" key="1">
    <source>
        <dbReference type="ARBA" id="ARBA00008867"/>
    </source>
</evidence>
<evidence type="ECO:0000313" key="15">
    <source>
        <dbReference type="Proteomes" id="UP000242146"/>
    </source>
</evidence>
<dbReference type="GO" id="GO:0004712">
    <property type="term" value="F:protein serine/threonine/tyrosine kinase activity"/>
    <property type="evidence" value="ECO:0007669"/>
    <property type="project" value="UniProtKB-EC"/>
</dbReference>
<dbReference type="GO" id="GO:0005524">
    <property type="term" value="F:ATP binding"/>
    <property type="evidence" value="ECO:0007669"/>
    <property type="project" value="UniProtKB-UniRule"/>
</dbReference>
<keyword evidence="3 12" id="KW-0723">Serine/threonine-protein kinase</keyword>
<dbReference type="PROSITE" id="PS50011">
    <property type="entry name" value="PROTEIN_KINASE_DOM"/>
    <property type="match status" value="1"/>
</dbReference>
<dbReference type="GO" id="GO:0005737">
    <property type="term" value="C:cytoplasm"/>
    <property type="evidence" value="ECO:0007669"/>
    <property type="project" value="TreeGrafter"/>
</dbReference>
<evidence type="ECO:0000256" key="12">
    <source>
        <dbReference type="RuleBase" id="RU000304"/>
    </source>
</evidence>
<dbReference type="PANTHER" id="PTHR24058">
    <property type="entry name" value="DUAL SPECIFICITY PROTEIN KINASE"/>
    <property type="match status" value="1"/>
</dbReference>
<dbReference type="PANTHER" id="PTHR24058:SF22">
    <property type="entry name" value="DUAL SPECIFICITY TYROSINE-PHOSPHORYLATION-REGULATED KINASE 4"/>
    <property type="match status" value="1"/>
</dbReference>
<dbReference type="EMBL" id="MCGT01000010">
    <property type="protein sequence ID" value="ORX56257.1"/>
    <property type="molecule type" value="Genomic_DNA"/>
</dbReference>
<evidence type="ECO:0000256" key="5">
    <source>
        <dbReference type="ARBA" id="ARBA00022741"/>
    </source>
</evidence>
<dbReference type="InterPro" id="IPR017441">
    <property type="entry name" value="Protein_kinase_ATP_BS"/>
</dbReference>
<dbReference type="Proteomes" id="UP000242146">
    <property type="component" value="Unassembled WGS sequence"/>
</dbReference>
<evidence type="ECO:0000256" key="3">
    <source>
        <dbReference type="ARBA" id="ARBA00022527"/>
    </source>
</evidence>
<evidence type="ECO:0000256" key="6">
    <source>
        <dbReference type="ARBA" id="ARBA00022777"/>
    </source>
</evidence>
<dbReference type="InterPro" id="IPR011009">
    <property type="entry name" value="Kinase-like_dom_sf"/>
</dbReference>
<evidence type="ECO:0000256" key="8">
    <source>
        <dbReference type="ARBA" id="ARBA00049003"/>
    </source>
</evidence>
<keyword evidence="6 14" id="KW-0418">Kinase</keyword>
<comment type="similarity">
    <text evidence="1">Belongs to the protein kinase superfamily. CMGC Ser/Thr protein kinase family. MNB/DYRK subfamily.</text>
</comment>
<accession>A0A1X2GKX1</accession>
<dbReference type="Gene3D" id="1.10.510.10">
    <property type="entry name" value="Transferase(Phosphotransferase) domain 1"/>
    <property type="match status" value="1"/>
</dbReference>
<dbReference type="Gene3D" id="3.30.10.30">
    <property type="entry name" value="DYRK"/>
    <property type="match status" value="1"/>
</dbReference>
<dbReference type="PROSITE" id="PS00107">
    <property type="entry name" value="PROTEIN_KINASE_ATP"/>
    <property type="match status" value="1"/>
</dbReference>
<dbReference type="InterPro" id="IPR042521">
    <property type="entry name" value="DYRK"/>
</dbReference>
<keyword evidence="7 11" id="KW-0067">ATP-binding</keyword>
<dbReference type="PROSITE" id="PS00108">
    <property type="entry name" value="PROTEIN_KINASE_ST"/>
    <property type="match status" value="1"/>
</dbReference>
<name>A0A1X2GKX1_9FUNG</name>
<keyword evidence="5 11" id="KW-0547">Nucleotide-binding</keyword>
<comment type="catalytic activity">
    <reaction evidence="9">
        <text>L-threonyl-[protein] + ATP = O-phospho-L-threonyl-[protein] + ADP + H(+)</text>
        <dbReference type="Rhea" id="RHEA:46608"/>
        <dbReference type="Rhea" id="RHEA-COMP:11060"/>
        <dbReference type="Rhea" id="RHEA-COMP:11605"/>
        <dbReference type="ChEBI" id="CHEBI:15378"/>
        <dbReference type="ChEBI" id="CHEBI:30013"/>
        <dbReference type="ChEBI" id="CHEBI:30616"/>
        <dbReference type="ChEBI" id="CHEBI:61977"/>
        <dbReference type="ChEBI" id="CHEBI:456216"/>
        <dbReference type="EC" id="2.7.12.1"/>
    </reaction>
</comment>
<dbReference type="EC" id="2.7.12.1" evidence="2"/>
<dbReference type="STRING" id="101127.A0A1X2GKX1"/>
<dbReference type="GO" id="GO:0004674">
    <property type="term" value="F:protein serine/threonine kinase activity"/>
    <property type="evidence" value="ECO:0007669"/>
    <property type="project" value="UniProtKB-KW"/>
</dbReference>
<evidence type="ECO:0000313" key="14">
    <source>
        <dbReference type="EMBL" id="ORX56257.1"/>
    </source>
</evidence>
<dbReference type="GO" id="GO:0005856">
    <property type="term" value="C:cytoskeleton"/>
    <property type="evidence" value="ECO:0007669"/>
    <property type="project" value="TreeGrafter"/>
</dbReference>
<reference evidence="14 15" key="1">
    <citation type="submission" date="2016-07" db="EMBL/GenBank/DDBJ databases">
        <title>Pervasive Adenine N6-methylation of Active Genes in Fungi.</title>
        <authorList>
            <consortium name="DOE Joint Genome Institute"/>
            <person name="Mondo S.J."/>
            <person name="Dannebaum R.O."/>
            <person name="Kuo R.C."/>
            <person name="Labutti K."/>
            <person name="Haridas S."/>
            <person name="Kuo A."/>
            <person name="Salamov A."/>
            <person name="Ahrendt S.R."/>
            <person name="Lipzen A."/>
            <person name="Sullivan W."/>
            <person name="Andreopoulos W.B."/>
            <person name="Clum A."/>
            <person name="Lindquist E."/>
            <person name="Daum C."/>
            <person name="Ramamoorthy G.K."/>
            <person name="Gryganskyi A."/>
            <person name="Culley D."/>
            <person name="Magnuson J.K."/>
            <person name="James T.Y."/>
            <person name="O'Malley M.A."/>
            <person name="Stajich J.E."/>
            <person name="Spatafora J.W."/>
            <person name="Visel A."/>
            <person name="Grigoriev I.V."/>
        </authorList>
    </citation>
    <scope>NUCLEOTIDE SEQUENCE [LARGE SCALE GENOMIC DNA]</scope>
    <source>
        <strain evidence="14 15">NRRL 3301</strain>
    </source>
</reference>
<dbReference type="AlphaFoldDB" id="A0A1X2GKX1"/>
<dbReference type="OrthoDB" id="9332038at2759"/>
<protein>
    <recommendedName>
        <fullName evidence="2">dual-specificity kinase</fullName>
        <ecNumber evidence="2">2.7.12.1</ecNumber>
    </recommendedName>
</protein>
<dbReference type="CDD" id="cd14210">
    <property type="entry name" value="PKc_DYRK"/>
    <property type="match status" value="1"/>
</dbReference>
<evidence type="ECO:0000256" key="11">
    <source>
        <dbReference type="PROSITE-ProRule" id="PRU10141"/>
    </source>
</evidence>
<dbReference type="InterPro" id="IPR050494">
    <property type="entry name" value="Ser_Thr_dual-spec_kinase"/>
</dbReference>
<organism evidence="14 15">
    <name type="scientific">Hesseltinella vesiculosa</name>
    <dbReference type="NCBI Taxonomy" id="101127"/>
    <lineage>
        <taxon>Eukaryota</taxon>
        <taxon>Fungi</taxon>
        <taxon>Fungi incertae sedis</taxon>
        <taxon>Mucoromycota</taxon>
        <taxon>Mucoromycotina</taxon>
        <taxon>Mucoromycetes</taxon>
        <taxon>Mucorales</taxon>
        <taxon>Cunninghamellaceae</taxon>
        <taxon>Hesseltinella</taxon>
    </lineage>
</organism>
<dbReference type="FunFam" id="1.10.510.10:FF:000112">
    <property type="entry name" value="Putative dual specificity tyrosine-phosphorylation-regulated kinase 2"/>
    <property type="match status" value="1"/>
</dbReference>
<comment type="caution">
    <text evidence="14">The sequence shown here is derived from an EMBL/GenBank/DDBJ whole genome shotgun (WGS) entry which is preliminary data.</text>
</comment>
<evidence type="ECO:0000256" key="9">
    <source>
        <dbReference type="ARBA" id="ARBA00049308"/>
    </source>
</evidence>
<evidence type="ECO:0000259" key="13">
    <source>
        <dbReference type="PROSITE" id="PS50011"/>
    </source>
</evidence>
<dbReference type="Pfam" id="PF00069">
    <property type="entry name" value="Pkinase"/>
    <property type="match status" value="1"/>
</dbReference>
<proteinExistence type="inferred from homology"/>
<keyword evidence="15" id="KW-1185">Reference proteome</keyword>
<evidence type="ECO:0000256" key="7">
    <source>
        <dbReference type="ARBA" id="ARBA00022840"/>
    </source>
</evidence>
<dbReference type="InterPro" id="IPR000719">
    <property type="entry name" value="Prot_kinase_dom"/>
</dbReference>
<gene>
    <name evidence="14" type="ORF">DM01DRAFT_1285234</name>
</gene>
<feature type="binding site" evidence="11">
    <location>
        <position position="108"/>
    </location>
    <ligand>
        <name>ATP</name>
        <dbReference type="ChEBI" id="CHEBI:30616"/>
    </ligand>
</feature>
<keyword evidence="4" id="KW-0808">Transferase</keyword>
<dbReference type="SMART" id="SM00220">
    <property type="entry name" value="S_TKc"/>
    <property type="match status" value="1"/>
</dbReference>
<dbReference type="InterPro" id="IPR008271">
    <property type="entry name" value="Ser/Thr_kinase_AS"/>
</dbReference>
<evidence type="ECO:0000256" key="10">
    <source>
        <dbReference type="ARBA" id="ARBA00051680"/>
    </source>
</evidence>
<evidence type="ECO:0000256" key="2">
    <source>
        <dbReference type="ARBA" id="ARBA00013203"/>
    </source>
</evidence>
<evidence type="ECO:0000256" key="4">
    <source>
        <dbReference type="ARBA" id="ARBA00022679"/>
    </source>
</evidence>
<dbReference type="Gene3D" id="3.30.200.20">
    <property type="entry name" value="Phosphorylase Kinase, domain 1"/>
    <property type="match status" value="1"/>
</dbReference>
<feature type="domain" description="Protein kinase" evidence="13">
    <location>
        <begin position="79"/>
        <end position="387"/>
    </location>
</feature>
<comment type="catalytic activity">
    <reaction evidence="10">
        <text>L-tyrosyl-[protein] + ATP = O-phospho-L-tyrosyl-[protein] + ADP + H(+)</text>
        <dbReference type="Rhea" id="RHEA:10596"/>
        <dbReference type="Rhea" id="RHEA-COMP:10136"/>
        <dbReference type="Rhea" id="RHEA-COMP:20101"/>
        <dbReference type="ChEBI" id="CHEBI:15378"/>
        <dbReference type="ChEBI" id="CHEBI:30616"/>
        <dbReference type="ChEBI" id="CHEBI:46858"/>
        <dbReference type="ChEBI" id="CHEBI:61978"/>
        <dbReference type="ChEBI" id="CHEBI:456216"/>
        <dbReference type="EC" id="2.7.12.1"/>
    </reaction>
</comment>
<dbReference type="SUPFAM" id="SSF56112">
    <property type="entry name" value="Protein kinase-like (PK-like)"/>
    <property type="match status" value="1"/>
</dbReference>
<comment type="catalytic activity">
    <reaction evidence="8">
        <text>L-seryl-[protein] + ATP = O-phospho-L-seryl-[protein] + ADP + H(+)</text>
        <dbReference type="Rhea" id="RHEA:17989"/>
        <dbReference type="Rhea" id="RHEA-COMP:9863"/>
        <dbReference type="Rhea" id="RHEA-COMP:11604"/>
        <dbReference type="ChEBI" id="CHEBI:15378"/>
        <dbReference type="ChEBI" id="CHEBI:29999"/>
        <dbReference type="ChEBI" id="CHEBI:30616"/>
        <dbReference type="ChEBI" id="CHEBI:83421"/>
        <dbReference type="ChEBI" id="CHEBI:456216"/>
        <dbReference type="EC" id="2.7.12.1"/>
    </reaction>
</comment>